<dbReference type="InterPro" id="IPR036250">
    <property type="entry name" value="AcylCo_DH-like_C"/>
</dbReference>
<evidence type="ECO:0000256" key="1">
    <source>
        <dbReference type="ARBA" id="ARBA00022630"/>
    </source>
</evidence>
<keyword evidence="1" id="KW-0285">Flavoprotein</keyword>
<reference evidence="3 4" key="2">
    <citation type="submission" date="2020-07" db="EMBL/GenBank/DDBJ databases">
        <authorList>
            <person name="Yu X."/>
        </authorList>
    </citation>
    <scope>NUCLEOTIDE SEQUENCE [LARGE SCALE GENOMIC DNA]</scope>
    <source>
        <strain evidence="4">24</strain>
    </source>
</reference>
<dbReference type="Proteomes" id="UP000510682">
    <property type="component" value="Chromosome"/>
</dbReference>
<gene>
    <name evidence="3" type="ORF">H0P51_09540</name>
</gene>
<sequence>MIEEAVFRVFEGLAEKGTEHTEIGSQLDELGWAEIEVEYPTDACALLFRAQGRSLAQTDCLQRTLLSELAGLIDGPVDGIVLPDLAEDCEPSFDPMNIAGVIVGPPRGRVVVPVSSDGAVSLGVIDAAHLQSRRMDTFDSSVYWTRVTGRLDGPRVAAATEWQRVIAAARRAIATELTEIASAALRIAVEHARVRIQFGVPIGSFQAPRHALADAFARLEGAKAVLDESWRDGGRMSAQTAKAAAGRAHREVCAAAQQVCGAIGISAEHDLPRYIARGFQLDALCGSYQQLEASLADRLLETKATARSLPMFAASQ</sequence>
<reference evidence="4" key="3">
    <citation type="submission" date="2023-07" db="EMBL/GenBank/DDBJ databases">
        <title>Description of Mycobacterium gordonae subsp. intergordonae subsp.nov. and Mycobacterium gordonae subsp. gordonae subsp. nov.</title>
        <authorList>
            <person name="Huang H."/>
        </authorList>
    </citation>
    <scope>NUCLEOTIDE SEQUENCE [LARGE SCALE GENOMIC DNA]</scope>
    <source>
        <strain evidence="4">24</strain>
    </source>
</reference>
<dbReference type="KEGG" id="mgor:H0P51_09540"/>
<organism evidence="3 4">
    <name type="scientific">Mycobacterium vicinigordonae</name>
    <dbReference type="NCBI Taxonomy" id="1719132"/>
    <lineage>
        <taxon>Bacteria</taxon>
        <taxon>Bacillati</taxon>
        <taxon>Actinomycetota</taxon>
        <taxon>Actinomycetes</taxon>
        <taxon>Mycobacteriales</taxon>
        <taxon>Mycobacteriaceae</taxon>
        <taxon>Mycobacterium</taxon>
    </lineage>
</organism>
<evidence type="ECO:0000313" key="3">
    <source>
        <dbReference type="EMBL" id="QLL10110.1"/>
    </source>
</evidence>
<dbReference type="Pfam" id="PF00441">
    <property type="entry name" value="Acyl-CoA_dh_1"/>
    <property type="match status" value="1"/>
</dbReference>
<dbReference type="InterPro" id="IPR009075">
    <property type="entry name" value="AcylCo_DH/oxidase_C"/>
</dbReference>
<dbReference type="GO" id="GO:0016627">
    <property type="term" value="F:oxidoreductase activity, acting on the CH-CH group of donors"/>
    <property type="evidence" value="ECO:0007669"/>
    <property type="project" value="InterPro"/>
</dbReference>
<accession>A0A7D6E3T6</accession>
<keyword evidence="4" id="KW-1185">Reference proteome</keyword>
<dbReference type="RefSeq" id="WP_180918855.1">
    <property type="nucleotide sequence ID" value="NZ_CP059165.1"/>
</dbReference>
<protein>
    <submittedName>
        <fullName evidence="3">Acyl-CoA dehydrogenase</fullName>
    </submittedName>
</protein>
<dbReference type="EMBL" id="CP059165">
    <property type="protein sequence ID" value="QLL10110.1"/>
    <property type="molecule type" value="Genomic_DNA"/>
</dbReference>
<evidence type="ECO:0000313" key="4">
    <source>
        <dbReference type="Proteomes" id="UP000510682"/>
    </source>
</evidence>
<name>A0A7D6E3T6_9MYCO</name>
<proteinExistence type="predicted"/>
<evidence type="ECO:0000259" key="2">
    <source>
        <dbReference type="Pfam" id="PF00441"/>
    </source>
</evidence>
<dbReference type="SUPFAM" id="SSF47203">
    <property type="entry name" value="Acyl-CoA dehydrogenase C-terminal domain-like"/>
    <property type="match status" value="1"/>
</dbReference>
<reference evidence="4" key="1">
    <citation type="submission" date="2020-07" db="EMBL/GenBank/DDBJ databases">
        <title>Description of Mycobacterium gordonae subsp. intergordonae subsp.nov. and Mycobacterium gordonae subsp. gordonae subsp. nov.</title>
        <authorList>
            <person name="Yu X."/>
        </authorList>
    </citation>
    <scope>NUCLEOTIDE SEQUENCE [LARGE SCALE GENOMIC DNA]</scope>
    <source>
        <strain evidence="4">24</strain>
    </source>
</reference>
<dbReference type="AlphaFoldDB" id="A0A7D6E3T6"/>
<feature type="domain" description="Acyl-CoA dehydrogenase/oxidase C-terminal" evidence="2">
    <location>
        <begin position="166"/>
        <end position="276"/>
    </location>
</feature>
<dbReference type="Gene3D" id="1.20.140.10">
    <property type="entry name" value="Butyryl-CoA Dehydrogenase, subunit A, domain 3"/>
    <property type="match status" value="1"/>
</dbReference>